<reference evidence="5 6" key="2">
    <citation type="journal article" date="2011" name="Stand. Genomic Sci.">
        <title>Complete genome sequence of Isosphaera pallida type strain (IS1B).</title>
        <authorList>
            <consortium name="US DOE Joint Genome Institute (JGI-PGF)"/>
            <person name="Goker M."/>
            <person name="Cleland D."/>
            <person name="Saunders E."/>
            <person name="Lapidus A."/>
            <person name="Nolan M."/>
            <person name="Lucas S."/>
            <person name="Hammon N."/>
            <person name="Deshpande S."/>
            <person name="Cheng J.F."/>
            <person name="Tapia R."/>
            <person name="Han C."/>
            <person name="Goodwin L."/>
            <person name="Pitluck S."/>
            <person name="Liolios K."/>
            <person name="Pagani I."/>
            <person name="Ivanova N."/>
            <person name="Mavromatis K."/>
            <person name="Pati A."/>
            <person name="Chen A."/>
            <person name="Palaniappan K."/>
            <person name="Land M."/>
            <person name="Hauser L."/>
            <person name="Chang Y.J."/>
            <person name="Jeffries C.D."/>
            <person name="Detter J.C."/>
            <person name="Beck B."/>
            <person name="Woyke T."/>
            <person name="Bristow J."/>
            <person name="Eisen J.A."/>
            <person name="Markowitz V."/>
            <person name="Hugenholtz P."/>
            <person name="Kyrpides N.C."/>
            <person name="Klenk H.P."/>
        </authorList>
    </citation>
    <scope>NUCLEOTIDE SEQUENCE [LARGE SCALE GENOMIC DNA]</scope>
    <source>
        <strain evidence="6">ATCC 43644 / DSM 9630 / IS1B</strain>
    </source>
</reference>
<dbReference type="InterPro" id="IPR020616">
    <property type="entry name" value="Thiolase_N"/>
</dbReference>
<evidence type="ECO:0000259" key="4">
    <source>
        <dbReference type="Pfam" id="PF08541"/>
    </source>
</evidence>
<dbReference type="eggNOG" id="COG0332">
    <property type="taxonomic scope" value="Bacteria"/>
</dbReference>
<dbReference type="OrthoDB" id="9788274at2"/>
<dbReference type="STRING" id="575540.Isop_2005"/>
<feature type="domain" description="Thiolase N-terminal" evidence="3">
    <location>
        <begin position="67"/>
        <end position="153"/>
    </location>
</feature>
<reference key="1">
    <citation type="submission" date="2010-11" db="EMBL/GenBank/DDBJ databases">
        <title>The complete sequence of chromosome of Isophaera pallida ATCC 43644.</title>
        <authorList>
            <consortium name="US DOE Joint Genome Institute (JGI-PGF)"/>
            <person name="Lucas S."/>
            <person name="Copeland A."/>
            <person name="Lapidus A."/>
            <person name="Bruce D."/>
            <person name="Goodwin L."/>
            <person name="Pitluck S."/>
            <person name="Kyrpides N."/>
            <person name="Mavromatis K."/>
            <person name="Pagani I."/>
            <person name="Ivanova N."/>
            <person name="Saunders E."/>
            <person name="Brettin T."/>
            <person name="Detter J.C."/>
            <person name="Han C."/>
            <person name="Tapia R."/>
            <person name="Land M."/>
            <person name="Hauser L."/>
            <person name="Markowitz V."/>
            <person name="Cheng J.-F."/>
            <person name="Hugenholtz P."/>
            <person name="Woyke T."/>
            <person name="Wu D."/>
            <person name="Eisen J.A."/>
        </authorList>
    </citation>
    <scope>NUCLEOTIDE SEQUENCE</scope>
    <source>
        <strain>ATCC 43644</strain>
    </source>
</reference>
<evidence type="ECO:0000259" key="3">
    <source>
        <dbReference type="Pfam" id="PF00108"/>
    </source>
</evidence>
<sequence length="351" mass="38119">MRYSRVFVDAIGYELPPIVVSSDDLEERLAPVLSALRIPRGQLKAWTGIVERRWWEEGFPLAQGAIQAARRALEASRVRPHEIEAVIYGGVSRELFEPATACQVAADLGVADHAVVHDVSNACLGVLTGMVEIANRIELGQIRAGIVVSCESAREINEITIEELLAHVHDLERFKEGVATLTGGSGAAAVVLTDGSFGPEPGRRLLGGVTRTAPQFHALCRWGIEAVLTPAARCFRQFMSTDSLAVLKHGADLGFRTWGAFLRKLGWSQELIDKIICHQVGQSHRDAILRALGIAPEKDFPTYPYLGNIGTVSLPLTAALAEERGFLKPGDRVGWLGIASGLNCMMLGLEW</sequence>
<dbReference type="PANTHER" id="PTHR34069">
    <property type="entry name" value="3-OXOACYL-[ACYL-CARRIER-PROTEIN] SYNTHASE 3"/>
    <property type="match status" value="1"/>
</dbReference>
<dbReference type="NCBIfam" id="NF006720">
    <property type="entry name" value="PRK09258.1"/>
    <property type="match status" value="1"/>
</dbReference>
<dbReference type="CDD" id="cd00830">
    <property type="entry name" value="KAS_III"/>
    <property type="match status" value="1"/>
</dbReference>
<dbReference type="Proteomes" id="UP000008631">
    <property type="component" value="Chromosome"/>
</dbReference>
<evidence type="ECO:0000313" key="6">
    <source>
        <dbReference type="Proteomes" id="UP000008631"/>
    </source>
</evidence>
<dbReference type="RefSeq" id="WP_013564873.1">
    <property type="nucleotide sequence ID" value="NC_014962.1"/>
</dbReference>
<dbReference type="KEGG" id="ipa:Isop_2005"/>
<dbReference type="InterPro" id="IPR016039">
    <property type="entry name" value="Thiolase-like"/>
</dbReference>
<dbReference type="HOGENOM" id="CLU_039592_4_2_0"/>
<proteinExistence type="predicted"/>
<evidence type="ECO:0000256" key="2">
    <source>
        <dbReference type="ARBA" id="ARBA00023315"/>
    </source>
</evidence>
<accession>E8R366</accession>
<dbReference type="InterPro" id="IPR013747">
    <property type="entry name" value="ACP_syn_III_C"/>
</dbReference>
<dbReference type="GO" id="GO:0044550">
    <property type="term" value="P:secondary metabolite biosynthetic process"/>
    <property type="evidence" value="ECO:0007669"/>
    <property type="project" value="TreeGrafter"/>
</dbReference>
<name>E8R366_ISOPI</name>
<dbReference type="EMBL" id="CP002353">
    <property type="protein sequence ID" value="ADV62585.1"/>
    <property type="molecule type" value="Genomic_DNA"/>
</dbReference>
<dbReference type="AlphaFoldDB" id="E8R366"/>
<evidence type="ECO:0000256" key="1">
    <source>
        <dbReference type="ARBA" id="ARBA00022679"/>
    </source>
</evidence>
<protein>
    <submittedName>
        <fullName evidence="5">3-Oxoacyl-(Acyl-carrier-protein (ACP)) synthase III domain-containing protein</fullName>
    </submittedName>
</protein>
<dbReference type="PANTHER" id="PTHR34069:SF3">
    <property type="entry name" value="ACYL-COA:ACYL-COA ALKYLTRANSFERASE"/>
    <property type="match status" value="1"/>
</dbReference>
<gene>
    <name evidence="5" type="ordered locus">Isop_2005</name>
</gene>
<evidence type="ECO:0000313" key="5">
    <source>
        <dbReference type="EMBL" id="ADV62585.1"/>
    </source>
</evidence>
<feature type="domain" description="Beta-ketoacyl-[acyl-carrier-protein] synthase III C-terminal" evidence="4">
    <location>
        <begin position="262"/>
        <end position="351"/>
    </location>
</feature>
<dbReference type="InParanoid" id="E8R366"/>
<dbReference type="Pfam" id="PF08541">
    <property type="entry name" value="ACP_syn_III_C"/>
    <property type="match status" value="1"/>
</dbReference>
<dbReference type="SUPFAM" id="SSF53901">
    <property type="entry name" value="Thiolase-like"/>
    <property type="match status" value="1"/>
</dbReference>
<organism evidence="5 6">
    <name type="scientific">Isosphaera pallida (strain ATCC 43644 / DSM 9630 / IS1B)</name>
    <dbReference type="NCBI Taxonomy" id="575540"/>
    <lineage>
        <taxon>Bacteria</taxon>
        <taxon>Pseudomonadati</taxon>
        <taxon>Planctomycetota</taxon>
        <taxon>Planctomycetia</taxon>
        <taxon>Isosphaerales</taxon>
        <taxon>Isosphaeraceae</taxon>
        <taxon>Isosphaera</taxon>
    </lineage>
</organism>
<dbReference type="GO" id="GO:0016747">
    <property type="term" value="F:acyltransferase activity, transferring groups other than amino-acyl groups"/>
    <property type="evidence" value="ECO:0007669"/>
    <property type="project" value="InterPro"/>
</dbReference>
<keyword evidence="6" id="KW-1185">Reference proteome</keyword>
<dbReference type="Pfam" id="PF00108">
    <property type="entry name" value="Thiolase_N"/>
    <property type="match status" value="1"/>
</dbReference>
<keyword evidence="2" id="KW-0012">Acyltransferase</keyword>
<dbReference type="Gene3D" id="3.40.47.10">
    <property type="match status" value="2"/>
</dbReference>
<keyword evidence="1" id="KW-0808">Transferase</keyword>